<dbReference type="Pfam" id="PF10670">
    <property type="entry name" value="DUF4198"/>
    <property type="match status" value="1"/>
</dbReference>
<dbReference type="Proteomes" id="UP001239462">
    <property type="component" value="Unassembled WGS sequence"/>
</dbReference>
<evidence type="ECO:0000313" key="1">
    <source>
        <dbReference type="EMBL" id="MDM4018989.1"/>
    </source>
</evidence>
<gene>
    <name evidence="1" type="ORF">QTN89_26285</name>
</gene>
<dbReference type="EMBL" id="JASZZN010000029">
    <property type="protein sequence ID" value="MDM4018989.1"/>
    <property type="molecule type" value="Genomic_DNA"/>
</dbReference>
<comment type="caution">
    <text evidence="1">The sequence shown here is derived from an EMBL/GenBank/DDBJ whole genome shotgun (WGS) entry which is preliminary data.</text>
</comment>
<name>A0ABT7PR51_9BACT</name>
<reference evidence="1 2" key="1">
    <citation type="submission" date="2023-06" db="EMBL/GenBank/DDBJ databases">
        <title>Roseiconus lacunae JC819 isolated from Gulf of Mannar region, Tamil Nadu.</title>
        <authorList>
            <person name="Pk S."/>
            <person name="Ch S."/>
            <person name="Ch V.R."/>
        </authorList>
    </citation>
    <scope>NUCLEOTIDE SEQUENCE [LARGE SCALE GENOMIC DNA]</scope>
    <source>
        <strain evidence="1 2">JC819</strain>
    </source>
</reference>
<protein>
    <submittedName>
        <fullName evidence="1">DUF4198 domain-containing protein</fullName>
    </submittedName>
</protein>
<dbReference type="InterPro" id="IPR019613">
    <property type="entry name" value="DUF4198"/>
</dbReference>
<accession>A0ABT7PR51</accession>
<proteinExistence type="predicted"/>
<organism evidence="1 2">
    <name type="scientific">Roseiconus lacunae</name>
    <dbReference type="NCBI Taxonomy" id="2605694"/>
    <lineage>
        <taxon>Bacteria</taxon>
        <taxon>Pseudomonadati</taxon>
        <taxon>Planctomycetota</taxon>
        <taxon>Planctomycetia</taxon>
        <taxon>Pirellulales</taxon>
        <taxon>Pirellulaceae</taxon>
        <taxon>Roseiconus</taxon>
    </lineage>
</organism>
<dbReference type="RefSeq" id="WP_289167001.1">
    <property type="nucleotide sequence ID" value="NZ_JASZZN010000029.1"/>
</dbReference>
<keyword evidence="2" id="KW-1185">Reference proteome</keyword>
<sequence>MIRSVVFSATVFVALITTTQAHKVWLRPSQTSLSGNDPWVTVDAAVSNDLFYFNHFPLGLDNLVIIDPNGNQVEGQNQSTGKYRSVFDVQLKEKGTYRIAIVNQGLFASWEHGGQRRRWRGSASDFASALPEGATNVNVTESVGRIETFVTNGAPTETALEPTGKGIELIPVTHPNDLYAEEEGTFQLLVNGKPAAGLEVEIIQGATRYRNSQDTVHVTSDDEGKIKYTWPEAGMYWLSTSKSDSDTSIPNATQRRLSYAGTVEVLPQ</sequence>
<evidence type="ECO:0000313" key="2">
    <source>
        <dbReference type="Proteomes" id="UP001239462"/>
    </source>
</evidence>